<evidence type="ECO:0000313" key="2">
    <source>
        <dbReference type="Proteomes" id="UP000628669"/>
    </source>
</evidence>
<sequence length="175" mass="19556">MKHLFSCLCILLIFNSCVTSKTTSEVEVSSKIDQLYKYTTSSNSISSKDLFSPDLKNILDEAHSVSVADAERIKKSDHPTDKPAMVESFIFTGVPDATKQKVTKINITGNTAEATVELEIGEYKADDKTYPAVVWENSIQLINDNGWKIDNIIFTERSNLKEQLKAFITETKKGL</sequence>
<protein>
    <recommendedName>
        <fullName evidence="3">DUF3828 domain-containing protein</fullName>
    </recommendedName>
</protein>
<comment type="caution">
    <text evidence="1">The sequence shown here is derived from an EMBL/GenBank/DDBJ whole genome shotgun (WGS) entry which is preliminary data.</text>
</comment>
<dbReference type="Proteomes" id="UP000628669">
    <property type="component" value="Unassembled WGS sequence"/>
</dbReference>
<dbReference type="RefSeq" id="WP_200246602.1">
    <property type="nucleotide sequence ID" value="NZ_JAENHK010000010.1"/>
</dbReference>
<evidence type="ECO:0008006" key="3">
    <source>
        <dbReference type="Google" id="ProtNLM"/>
    </source>
</evidence>
<reference evidence="2" key="1">
    <citation type="submission" date="2021-01" db="EMBL/GenBank/DDBJ databases">
        <title>Genome public.</title>
        <authorList>
            <person name="Liu C."/>
            <person name="Sun Q."/>
        </authorList>
    </citation>
    <scope>NUCLEOTIDE SEQUENCE [LARGE SCALE GENOMIC DNA]</scope>
    <source>
        <strain evidence="2">YIM B02567</strain>
    </source>
</reference>
<accession>A0ABS1FWQ1</accession>
<proteinExistence type="predicted"/>
<evidence type="ECO:0000313" key="1">
    <source>
        <dbReference type="EMBL" id="MBK1896825.1"/>
    </source>
</evidence>
<organism evidence="1 2">
    <name type="scientific">Chryseobacterium paridis</name>
    <dbReference type="NCBI Taxonomy" id="2800328"/>
    <lineage>
        <taxon>Bacteria</taxon>
        <taxon>Pseudomonadati</taxon>
        <taxon>Bacteroidota</taxon>
        <taxon>Flavobacteriia</taxon>
        <taxon>Flavobacteriales</taxon>
        <taxon>Weeksellaceae</taxon>
        <taxon>Chryseobacterium group</taxon>
        <taxon>Chryseobacterium</taxon>
    </lineage>
</organism>
<keyword evidence="2" id="KW-1185">Reference proteome</keyword>
<gene>
    <name evidence="1" type="ORF">JHL15_13745</name>
</gene>
<dbReference type="EMBL" id="JAENHK010000010">
    <property type="protein sequence ID" value="MBK1896825.1"/>
    <property type="molecule type" value="Genomic_DNA"/>
</dbReference>
<name>A0ABS1FWQ1_9FLAO</name>